<dbReference type="Pfam" id="PF13563">
    <property type="entry name" value="2_5_RNA_ligase2"/>
    <property type="match status" value="1"/>
</dbReference>
<dbReference type="RefSeq" id="WP_038561709.1">
    <property type="nucleotide sequence ID" value="NZ_CP008876.1"/>
</dbReference>
<organism evidence="1 2">
    <name type="scientific">Terribacillus saccharophilus</name>
    <dbReference type="NCBI Taxonomy" id="361277"/>
    <lineage>
        <taxon>Bacteria</taxon>
        <taxon>Bacillati</taxon>
        <taxon>Bacillota</taxon>
        <taxon>Bacilli</taxon>
        <taxon>Bacillales</taxon>
        <taxon>Bacillaceae</taxon>
        <taxon>Terribacillus</taxon>
    </lineage>
</organism>
<gene>
    <name evidence="1" type="ORF">GZ22_09980</name>
</gene>
<evidence type="ECO:0000313" key="1">
    <source>
        <dbReference type="EMBL" id="AIF66939.1"/>
    </source>
</evidence>
<evidence type="ECO:0008006" key="3">
    <source>
        <dbReference type="Google" id="ProtNLM"/>
    </source>
</evidence>
<evidence type="ECO:0000313" key="2">
    <source>
        <dbReference type="Proteomes" id="UP000027980"/>
    </source>
</evidence>
<proteinExistence type="predicted"/>
<dbReference type="GeneID" id="34220507"/>
<dbReference type="PANTHER" id="PTHR36039:SF2">
    <property type="entry name" value="RNA LIGASE_CYCLIC NUCLEOTIDE PHOSPHODIESTERASE FAMILY PROTEIN"/>
    <property type="match status" value="1"/>
</dbReference>
<dbReference type="SUPFAM" id="SSF55144">
    <property type="entry name" value="LigT-like"/>
    <property type="match status" value="1"/>
</dbReference>
<dbReference type="AlphaFoldDB" id="A0A075LKR9"/>
<sequence length="170" mass="19655">MYAIVGYFDEVTESKIVKLWEELWNTAITDYPYRRKGHRPHLTFSSFTEFNPDLLQEIEQLTSLYEAITLRFRLFGSFMKSDSFLLLPDPISMLTDLHQEIYSLQAAPSLYTPENWIPHMTIANHLNPDQQAAVQHLVKQRLDPFSGTLSKIALIQITEPAVIELQISTI</sequence>
<dbReference type="Proteomes" id="UP000027980">
    <property type="component" value="Chromosome"/>
</dbReference>
<reference evidence="1 2" key="1">
    <citation type="submission" date="2014-07" db="EMBL/GenBank/DDBJ databases">
        <title>Complete genome sequence of a moderately halophilic bacterium Terribacillus aidingensis MP602, isolated from Cryptomeria fortunei in Tianmu mountain in China.</title>
        <authorList>
            <person name="Wang Y."/>
            <person name="Lu P."/>
            <person name="Zhang L."/>
        </authorList>
    </citation>
    <scope>NUCLEOTIDE SEQUENCE [LARGE SCALE GENOMIC DNA]</scope>
    <source>
        <strain evidence="1 2">MP602</strain>
    </source>
</reference>
<dbReference type="HOGENOM" id="CLU_094015_1_1_9"/>
<dbReference type="Gene3D" id="3.90.1140.10">
    <property type="entry name" value="Cyclic phosphodiesterase"/>
    <property type="match status" value="1"/>
</dbReference>
<accession>A0A075LKR9</accession>
<dbReference type="KEGG" id="tap:GZ22_09980"/>
<protein>
    <recommendedName>
        <fullName evidence="3">2'-5' RNA ligase</fullName>
    </recommendedName>
</protein>
<name>A0A075LKR9_9BACI</name>
<dbReference type="EMBL" id="CP008876">
    <property type="protein sequence ID" value="AIF66939.1"/>
    <property type="molecule type" value="Genomic_DNA"/>
</dbReference>
<dbReference type="OrthoDB" id="463286at2"/>
<dbReference type="InterPro" id="IPR009097">
    <property type="entry name" value="Cyclic_Pdiesterase"/>
</dbReference>
<dbReference type="PANTHER" id="PTHR36039">
    <property type="match status" value="1"/>
</dbReference>